<evidence type="ECO:0000313" key="5">
    <source>
        <dbReference type="EMBL" id="RJG04206.1"/>
    </source>
</evidence>
<dbReference type="Pfam" id="PF25873">
    <property type="entry name" value="WHD_MalT"/>
    <property type="match status" value="1"/>
</dbReference>
<dbReference type="InterPro" id="IPR059106">
    <property type="entry name" value="WHD_MalT"/>
</dbReference>
<protein>
    <submittedName>
        <fullName evidence="5">Helix-turn-helix transcriptional regulator</fullName>
    </submittedName>
</protein>
<name>A0A3A3GPE3_9BURK</name>
<dbReference type="InterPro" id="IPR027417">
    <property type="entry name" value="P-loop_NTPase"/>
</dbReference>
<dbReference type="PROSITE" id="PS50043">
    <property type="entry name" value="HTH_LUXR_2"/>
    <property type="match status" value="1"/>
</dbReference>
<dbReference type="GO" id="GO:0006355">
    <property type="term" value="P:regulation of DNA-templated transcription"/>
    <property type="evidence" value="ECO:0007669"/>
    <property type="project" value="InterPro"/>
</dbReference>
<evidence type="ECO:0000256" key="2">
    <source>
        <dbReference type="ARBA" id="ARBA00023125"/>
    </source>
</evidence>
<dbReference type="SUPFAM" id="SSF52540">
    <property type="entry name" value="P-loop containing nucleoside triphosphate hydrolases"/>
    <property type="match status" value="1"/>
</dbReference>
<proteinExistence type="predicted"/>
<dbReference type="Pfam" id="PF17874">
    <property type="entry name" value="TPR_MalT"/>
    <property type="match status" value="1"/>
</dbReference>
<dbReference type="Proteomes" id="UP000266327">
    <property type="component" value="Unassembled WGS sequence"/>
</dbReference>
<dbReference type="PANTHER" id="PTHR44688:SF16">
    <property type="entry name" value="DNA-BINDING TRANSCRIPTIONAL ACTIVATOR DEVR_DOSR"/>
    <property type="match status" value="1"/>
</dbReference>
<gene>
    <name evidence="5" type="ORF">D3878_03835</name>
</gene>
<dbReference type="EMBL" id="QYUQ01000002">
    <property type="protein sequence ID" value="RJG04206.1"/>
    <property type="molecule type" value="Genomic_DNA"/>
</dbReference>
<dbReference type="Gene3D" id="1.25.40.10">
    <property type="entry name" value="Tetratricopeptide repeat domain"/>
    <property type="match status" value="1"/>
</dbReference>
<dbReference type="InterPro" id="IPR016032">
    <property type="entry name" value="Sig_transdc_resp-reg_C-effctor"/>
</dbReference>
<dbReference type="InterPro" id="IPR041617">
    <property type="entry name" value="TPR_MalT"/>
</dbReference>
<evidence type="ECO:0000256" key="1">
    <source>
        <dbReference type="ARBA" id="ARBA00023015"/>
    </source>
</evidence>
<dbReference type="Gene3D" id="1.10.10.10">
    <property type="entry name" value="Winged helix-like DNA-binding domain superfamily/Winged helix DNA-binding domain"/>
    <property type="match status" value="1"/>
</dbReference>
<keyword evidence="2" id="KW-0238">DNA-binding</keyword>
<dbReference type="InterPro" id="IPR011990">
    <property type="entry name" value="TPR-like_helical_dom_sf"/>
</dbReference>
<dbReference type="PANTHER" id="PTHR44688">
    <property type="entry name" value="DNA-BINDING TRANSCRIPTIONAL ACTIVATOR DEVR_DOSR"/>
    <property type="match status" value="1"/>
</dbReference>
<dbReference type="Pfam" id="PF00196">
    <property type="entry name" value="GerE"/>
    <property type="match status" value="1"/>
</dbReference>
<evidence type="ECO:0000313" key="6">
    <source>
        <dbReference type="Proteomes" id="UP000266327"/>
    </source>
</evidence>
<keyword evidence="3" id="KW-0804">Transcription</keyword>
<sequence>MRDPANVAWALLASKLSPPSTTPSQVMRTGICDLVRTSPSVKIILVRAPAGFGKTTAMVQARLQLDAGGIDTAWLTLDASDNDASRFLTCLSAAVTKMTAPEFPIDLDAAQAANYSPGDIALGIIEKLASHASPFALFLDDFEAVKDPTVLRLVREILDNLPRRGQLIIGSRGLPDLGLGRLRARGQLLEIDIRQLRFSMKEAAEFLRQRRLLSLPEEDLSELYRKTEGWIAALWLASVALEKREGGSEFIARFSGSNEAVAEYLAEDVLARQPADMRDFLLKTSILHYLQPALCNALLPQTDSAAILRQLEAANIFLIRIEGEQDTYRYHSLFAGFLRNQLKRELPAELARLHSTASQWYESQGRPVLAIDHALEGENYERALSLLSLHAESLLEGGRMRLLTRWFDAIPEALLDFSPLLQVVRIWALCFTRGPWDAMELLERSECARTTDPHVLTHVLALRPMLLAMMDRNEEAFELGREALSRLPVSKPFPDCVLANEMAYIFSIMGQYHESHKLLDAARRSQADGASIFNKMYSESVEGIIDLEAGQLRQATARFRIAVGATHAASYAHTGGNAWAGVLYAGSLYEMNDLEEAEHLLHVYVPLAKDAGLADHMIIGYIMLSRIASYHGDIDLAFQTLTELEYLGHQRKLPRVVASAKLERSRLLLMQNNRQAARDELDRANNREVWEQVRRLRLPAQDLDYFALGELRWEIFCGDANKALSLLEAEIAQASGAMRHRRVLKLRLLRALALKQSGDQRAALAQISELLKITCAEGFIRLIVDEGAGAAHLVRQHVVQLQEESSQRRDPIFDEYLQRLLDGFGQSVITEAAETDLPMSATPKGLVEPLTAKEIRMMVLLADGYSNSALAEKLFVSDSTVRTHLRNINAKLNAHSRTEAVAIARRLGVIR</sequence>
<dbReference type="AlphaFoldDB" id="A0A3A3GPE3"/>
<evidence type="ECO:0000259" key="4">
    <source>
        <dbReference type="PROSITE" id="PS50043"/>
    </source>
</evidence>
<dbReference type="SMART" id="SM00421">
    <property type="entry name" value="HTH_LUXR"/>
    <property type="match status" value="1"/>
</dbReference>
<dbReference type="OrthoDB" id="134985at2"/>
<dbReference type="SUPFAM" id="SSF46894">
    <property type="entry name" value="C-terminal effector domain of the bipartite response regulators"/>
    <property type="match status" value="1"/>
</dbReference>
<dbReference type="InterPro" id="IPR000792">
    <property type="entry name" value="Tscrpt_reg_LuxR_C"/>
</dbReference>
<evidence type="ECO:0000256" key="3">
    <source>
        <dbReference type="ARBA" id="ARBA00023163"/>
    </source>
</evidence>
<dbReference type="InterPro" id="IPR036388">
    <property type="entry name" value="WH-like_DNA-bd_sf"/>
</dbReference>
<dbReference type="PRINTS" id="PR00038">
    <property type="entry name" value="HTHLUXR"/>
</dbReference>
<comment type="caution">
    <text evidence="5">The sequence shown here is derived from an EMBL/GenBank/DDBJ whole genome shotgun (WGS) entry which is preliminary data.</text>
</comment>
<keyword evidence="1" id="KW-0805">Transcription regulation</keyword>
<keyword evidence="6" id="KW-1185">Reference proteome</keyword>
<feature type="domain" description="HTH luxR-type" evidence="4">
    <location>
        <begin position="843"/>
        <end position="908"/>
    </location>
</feature>
<accession>A0A3A3GPE3</accession>
<reference evidence="6" key="1">
    <citation type="submission" date="2018-09" db="EMBL/GenBank/DDBJ databases">
        <authorList>
            <person name="Zhu H."/>
        </authorList>
    </citation>
    <scope>NUCLEOTIDE SEQUENCE [LARGE SCALE GENOMIC DNA]</scope>
    <source>
        <strain evidence="6">K1S02-23</strain>
    </source>
</reference>
<dbReference type="CDD" id="cd06170">
    <property type="entry name" value="LuxR_C_like"/>
    <property type="match status" value="1"/>
</dbReference>
<dbReference type="GO" id="GO:0003677">
    <property type="term" value="F:DNA binding"/>
    <property type="evidence" value="ECO:0007669"/>
    <property type="project" value="UniProtKB-KW"/>
</dbReference>
<organism evidence="5 6">
    <name type="scientific">Noviherbaspirillum sedimenti</name>
    <dbReference type="NCBI Taxonomy" id="2320865"/>
    <lineage>
        <taxon>Bacteria</taxon>
        <taxon>Pseudomonadati</taxon>
        <taxon>Pseudomonadota</taxon>
        <taxon>Betaproteobacteria</taxon>
        <taxon>Burkholderiales</taxon>
        <taxon>Oxalobacteraceae</taxon>
        <taxon>Noviherbaspirillum</taxon>
    </lineage>
</organism>